<dbReference type="Gene3D" id="1.10.1510.10">
    <property type="entry name" value="Uncharacterised protein YqeY/AIM41 PF09424, N-terminal domain"/>
    <property type="match status" value="1"/>
</dbReference>
<accession>A0A1G2BGG8</accession>
<sequence>MTLVQRIAADLISALKNKEQERLSVLRMLKASLLITAKEKTNQTELADEVVLAVLKKEKKKRLESAEVFAQAKRQDLADKEKREAKIIQEYLPAEISDEIIQKATEEIILQIGKENFGAVMGAVMKKMQGRADGNRVKQIVQQCLAK</sequence>
<dbReference type="SUPFAM" id="SSF89095">
    <property type="entry name" value="GatB/YqeY motif"/>
    <property type="match status" value="1"/>
</dbReference>
<organism evidence="1 2">
    <name type="scientific">Candidatus Kerfeldbacteria bacterium RIFOXYB2_FULL_38_14</name>
    <dbReference type="NCBI Taxonomy" id="1798547"/>
    <lineage>
        <taxon>Bacteria</taxon>
        <taxon>Candidatus Kerfeldiibacteriota</taxon>
    </lineage>
</organism>
<gene>
    <name evidence="1" type="ORF">A2319_03695</name>
</gene>
<dbReference type="Gene3D" id="1.10.10.410">
    <property type="match status" value="1"/>
</dbReference>
<dbReference type="PANTHER" id="PTHR28055">
    <property type="entry name" value="ALTERED INHERITANCE OF MITOCHONDRIA PROTEIN 41, MITOCHONDRIAL"/>
    <property type="match status" value="1"/>
</dbReference>
<dbReference type="InterPro" id="IPR042184">
    <property type="entry name" value="YqeY/Aim41_N"/>
</dbReference>
<proteinExistence type="predicted"/>
<dbReference type="InterPro" id="IPR023168">
    <property type="entry name" value="GatB_Yqey_C_2"/>
</dbReference>
<evidence type="ECO:0008006" key="3">
    <source>
        <dbReference type="Google" id="ProtNLM"/>
    </source>
</evidence>
<comment type="caution">
    <text evidence="1">The sequence shown here is derived from an EMBL/GenBank/DDBJ whole genome shotgun (WGS) entry which is preliminary data.</text>
</comment>
<dbReference type="PANTHER" id="PTHR28055:SF1">
    <property type="entry name" value="ALTERED INHERITANCE OF MITOCHONDRIA PROTEIN 41, MITOCHONDRIAL"/>
    <property type="match status" value="1"/>
</dbReference>
<dbReference type="Proteomes" id="UP000176420">
    <property type="component" value="Unassembled WGS sequence"/>
</dbReference>
<dbReference type="InterPro" id="IPR003789">
    <property type="entry name" value="Asn/Gln_tRNA_amidoTrase-B-like"/>
</dbReference>
<dbReference type="InterPro" id="IPR019004">
    <property type="entry name" value="YqeY/Aim41"/>
</dbReference>
<protein>
    <recommendedName>
        <fullName evidence="3">Glutamyl-tRNA amidotransferase</fullName>
    </recommendedName>
</protein>
<dbReference type="GO" id="GO:0016884">
    <property type="term" value="F:carbon-nitrogen ligase activity, with glutamine as amido-N-donor"/>
    <property type="evidence" value="ECO:0007669"/>
    <property type="project" value="InterPro"/>
</dbReference>
<dbReference type="AlphaFoldDB" id="A0A1G2BGG8"/>
<reference evidence="1 2" key="1">
    <citation type="journal article" date="2016" name="Nat. Commun.">
        <title>Thousands of microbial genomes shed light on interconnected biogeochemical processes in an aquifer system.</title>
        <authorList>
            <person name="Anantharaman K."/>
            <person name="Brown C.T."/>
            <person name="Hug L.A."/>
            <person name="Sharon I."/>
            <person name="Castelle C.J."/>
            <person name="Probst A.J."/>
            <person name="Thomas B.C."/>
            <person name="Singh A."/>
            <person name="Wilkins M.J."/>
            <person name="Karaoz U."/>
            <person name="Brodie E.L."/>
            <person name="Williams K.H."/>
            <person name="Hubbard S.S."/>
            <person name="Banfield J.F."/>
        </authorList>
    </citation>
    <scope>NUCLEOTIDE SEQUENCE [LARGE SCALE GENOMIC DNA]</scope>
</reference>
<dbReference type="EMBL" id="MHKI01000003">
    <property type="protein sequence ID" value="OGY88264.1"/>
    <property type="molecule type" value="Genomic_DNA"/>
</dbReference>
<evidence type="ECO:0000313" key="2">
    <source>
        <dbReference type="Proteomes" id="UP000176420"/>
    </source>
</evidence>
<evidence type="ECO:0000313" key="1">
    <source>
        <dbReference type="EMBL" id="OGY88264.1"/>
    </source>
</evidence>
<dbReference type="Pfam" id="PF09424">
    <property type="entry name" value="YqeY"/>
    <property type="match status" value="1"/>
</dbReference>
<name>A0A1G2BGG8_9BACT</name>